<evidence type="ECO:0000256" key="1">
    <source>
        <dbReference type="SAM" id="MobiDB-lite"/>
    </source>
</evidence>
<comment type="caution">
    <text evidence="2">The sequence shown here is derived from an EMBL/GenBank/DDBJ whole genome shotgun (WGS) entry which is preliminary data.</text>
</comment>
<reference evidence="2" key="2">
    <citation type="submission" date="2022-01" db="EMBL/GenBank/DDBJ databases">
        <authorList>
            <person name="Yamashiro T."/>
            <person name="Shiraishi A."/>
            <person name="Satake H."/>
            <person name="Nakayama K."/>
        </authorList>
    </citation>
    <scope>NUCLEOTIDE SEQUENCE</scope>
</reference>
<reference evidence="2" key="1">
    <citation type="journal article" date="2022" name="Int. J. Mol. Sci.">
        <title>Draft Genome of Tanacetum Coccineum: Genomic Comparison of Closely Related Tanacetum-Family Plants.</title>
        <authorList>
            <person name="Yamashiro T."/>
            <person name="Shiraishi A."/>
            <person name="Nakayama K."/>
            <person name="Satake H."/>
        </authorList>
    </citation>
    <scope>NUCLEOTIDE SEQUENCE</scope>
</reference>
<accession>A0ABQ5D4D1</accession>
<dbReference type="Proteomes" id="UP001151760">
    <property type="component" value="Unassembled WGS sequence"/>
</dbReference>
<feature type="region of interest" description="Disordered" evidence="1">
    <location>
        <begin position="175"/>
        <end position="211"/>
    </location>
</feature>
<keyword evidence="3" id="KW-1185">Reference proteome</keyword>
<evidence type="ECO:0000313" key="3">
    <source>
        <dbReference type="Proteomes" id="UP001151760"/>
    </source>
</evidence>
<gene>
    <name evidence="2" type="ORF">Tco_0923812</name>
</gene>
<sequence length="211" mass="24480">MDKTMAILMVQSWQRVIAISIQWDYREARSEENSGSPVNRSWNVKIPSYKRNTNITKQQDVHSNCTVDLRTGSTICITQATEKRIKVSIHSEYLEQTIAVGSTQTEYGRKALFGLLRRNLDIFAWKPEDMTRVPQHLAEHRLNVREGCPPIRQKKRSQELERNKAIQEEVEKLVRRRHHEGSPLPQLVIKSSNGKKARQQLEDVCGLQRPK</sequence>
<dbReference type="EMBL" id="BQNB010014874">
    <property type="protein sequence ID" value="GJT33393.1"/>
    <property type="molecule type" value="Genomic_DNA"/>
</dbReference>
<organism evidence="2 3">
    <name type="scientific">Tanacetum coccineum</name>
    <dbReference type="NCBI Taxonomy" id="301880"/>
    <lineage>
        <taxon>Eukaryota</taxon>
        <taxon>Viridiplantae</taxon>
        <taxon>Streptophyta</taxon>
        <taxon>Embryophyta</taxon>
        <taxon>Tracheophyta</taxon>
        <taxon>Spermatophyta</taxon>
        <taxon>Magnoliopsida</taxon>
        <taxon>eudicotyledons</taxon>
        <taxon>Gunneridae</taxon>
        <taxon>Pentapetalae</taxon>
        <taxon>asterids</taxon>
        <taxon>campanulids</taxon>
        <taxon>Asterales</taxon>
        <taxon>Asteraceae</taxon>
        <taxon>Asteroideae</taxon>
        <taxon>Anthemideae</taxon>
        <taxon>Anthemidinae</taxon>
        <taxon>Tanacetum</taxon>
    </lineage>
</organism>
<evidence type="ECO:0000313" key="2">
    <source>
        <dbReference type="EMBL" id="GJT33393.1"/>
    </source>
</evidence>
<evidence type="ECO:0008006" key="4">
    <source>
        <dbReference type="Google" id="ProtNLM"/>
    </source>
</evidence>
<name>A0ABQ5D4D1_9ASTR</name>
<protein>
    <recommendedName>
        <fullName evidence="4">Reverse transcriptase domain-containing protein</fullName>
    </recommendedName>
</protein>
<proteinExistence type="predicted"/>